<dbReference type="InterPro" id="IPR001223">
    <property type="entry name" value="Glyco_hydro18_cat"/>
</dbReference>
<accession>A0A3M7CYA8</accession>
<dbReference type="GO" id="GO:0008061">
    <property type="term" value="F:chitin binding"/>
    <property type="evidence" value="ECO:0007669"/>
    <property type="project" value="InterPro"/>
</dbReference>
<evidence type="ECO:0000256" key="2">
    <source>
        <dbReference type="ARBA" id="ARBA00012729"/>
    </source>
</evidence>
<dbReference type="PROSITE" id="PS51910">
    <property type="entry name" value="GH18_2"/>
    <property type="match status" value="1"/>
</dbReference>
<feature type="chain" id="PRO_5017926935" description="chitinase" evidence="3">
    <location>
        <begin position="23"/>
        <end position="536"/>
    </location>
</feature>
<dbReference type="Gene3D" id="3.10.50.10">
    <property type="match status" value="1"/>
</dbReference>
<gene>
    <name evidence="5" type="ORF">D0865_03498</name>
</gene>
<dbReference type="InterPro" id="IPR011583">
    <property type="entry name" value="Chitinase_II/V-like_cat"/>
</dbReference>
<dbReference type="PANTHER" id="PTHR11177:SF402">
    <property type="entry name" value="CHITINASE"/>
    <property type="match status" value="1"/>
</dbReference>
<feature type="signal peptide" evidence="3">
    <location>
        <begin position="1"/>
        <end position="22"/>
    </location>
</feature>
<dbReference type="SUPFAM" id="SSF54556">
    <property type="entry name" value="Chitinase insertion domain"/>
    <property type="match status" value="1"/>
</dbReference>
<evidence type="ECO:0000259" key="4">
    <source>
        <dbReference type="PROSITE" id="PS51910"/>
    </source>
</evidence>
<dbReference type="InterPro" id="IPR050314">
    <property type="entry name" value="Glycosyl_Hydrlase_18"/>
</dbReference>
<comment type="caution">
    <text evidence="5">The sequence shown here is derived from an EMBL/GenBank/DDBJ whole genome shotgun (WGS) entry which is preliminary data.</text>
</comment>
<dbReference type="InterPro" id="IPR017853">
    <property type="entry name" value="GH"/>
</dbReference>
<dbReference type="Proteomes" id="UP000270230">
    <property type="component" value="Unassembled WGS sequence"/>
</dbReference>
<dbReference type="SMART" id="SM00636">
    <property type="entry name" value="Glyco_18"/>
    <property type="match status" value="1"/>
</dbReference>
<organism evidence="5 6">
    <name type="scientific">Hortaea werneckii</name>
    <name type="common">Black yeast</name>
    <name type="synonym">Cladosporium werneckii</name>
    <dbReference type="NCBI Taxonomy" id="91943"/>
    <lineage>
        <taxon>Eukaryota</taxon>
        <taxon>Fungi</taxon>
        <taxon>Dikarya</taxon>
        <taxon>Ascomycota</taxon>
        <taxon>Pezizomycotina</taxon>
        <taxon>Dothideomycetes</taxon>
        <taxon>Dothideomycetidae</taxon>
        <taxon>Mycosphaerellales</taxon>
        <taxon>Teratosphaeriaceae</taxon>
        <taxon>Hortaea</taxon>
    </lineage>
</organism>
<dbReference type="EC" id="3.2.1.14" evidence="2"/>
<comment type="similarity">
    <text evidence="1">Belongs to the glycosyl hydrolase 18 family. Chitinase class V subfamily.</text>
</comment>
<dbReference type="EMBL" id="QWIN01000194">
    <property type="protein sequence ID" value="RMY56737.1"/>
    <property type="molecule type" value="Genomic_DNA"/>
</dbReference>
<dbReference type="Pfam" id="PF00704">
    <property type="entry name" value="Glyco_hydro_18"/>
    <property type="match status" value="1"/>
</dbReference>
<evidence type="ECO:0000256" key="3">
    <source>
        <dbReference type="SAM" id="SignalP"/>
    </source>
</evidence>
<evidence type="ECO:0000256" key="1">
    <source>
        <dbReference type="ARBA" id="ARBA00008682"/>
    </source>
</evidence>
<sequence length="536" mass="59916">MYSLLMLLACSTWFNLFLYVQSGLCTNADSYGYVTIRKTHAVEYRLTFPRQPNATSLPIKKATRNQGGQDALSPVALQTERQSAIGRAVPLRDHATLGESDIDATKWTHINFAVALIDKTTYEVAQMAPTDIQQYMQLTDLKRDNQNLKVFISIGGWDTGGAFFSDMVSSPSRRCAFIDSLKRFLKQYIFDGVDINWQYPVAEDRGGNQADLEIYVVFMEELRAELGTKHGVTATLPISSCTLNVKNLEKHLDWFNMQSMIAAPSKLLSYDLHDKLTYWDSRASIRVSSPDNRVGKWNSEAPTAESFVQAHSNLTEIDQGLDLLWRNGIDPQKVVLGLGFYGRAFTLESQGCSKPGCDFSGSAKEGACTEQSGILSNSEIQDIITENGITPILVKEDAVKYFTWDSNQWVSYDDYETFRMKREYANSVCLGGMMVWPWDLDNPIEQTSVNDLLGSEMSLNSKWNTLSSRRAITRSNALTLGLFWTACQPPSGTADGKMCPEGYRPIAMGHARALRFSQCAIQQSTMGPREPLKGVQ</sequence>
<dbReference type="GO" id="GO:0008843">
    <property type="term" value="F:endochitinase activity"/>
    <property type="evidence" value="ECO:0007669"/>
    <property type="project" value="UniProtKB-EC"/>
</dbReference>
<dbReference type="AlphaFoldDB" id="A0A3M7CYA8"/>
<name>A0A3M7CYA8_HORWE</name>
<feature type="domain" description="GH18" evidence="4">
    <location>
        <begin position="85"/>
        <end position="455"/>
    </location>
</feature>
<protein>
    <recommendedName>
        <fullName evidence="2">chitinase</fullName>
        <ecNumber evidence="2">3.2.1.14</ecNumber>
    </recommendedName>
</protein>
<dbReference type="Gene3D" id="3.20.20.80">
    <property type="entry name" value="Glycosidases"/>
    <property type="match status" value="1"/>
</dbReference>
<proteinExistence type="inferred from homology"/>
<evidence type="ECO:0000313" key="6">
    <source>
        <dbReference type="Proteomes" id="UP000270230"/>
    </source>
</evidence>
<dbReference type="OrthoDB" id="73875at2759"/>
<dbReference type="InterPro" id="IPR029070">
    <property type="entry name" value="Chitinase_insertion_sf"/>
</dbReference>
<dbReference type="VEuPathDB" id="FungiDB:BTJ68_12186"/>
<reference evidence="5 6" key="1">
    <citation type="journal article" date="2018" name="BMC Genomics">
        <title>Genomic evidence for intraspecific hybridization in a clonal and extremely halotolerant yeast.</title>
        <authorList>
            <person name="Gostincar C."/>
            <person name="Stajich J.E."/>
            <person name="Zupancic J."/>
            <person name="Zalar P."/>
            <person name="Gunde-Cimerman N."/>
        </authorList>
    </citation>
    <scope>NUCLEOTIDE SEQUENCE [LARGE SCALE GENOMIC DNA]</scope>
    <source>
        <strain evidence="5 6">EXF-151</strain>
    </source>
</reference>
<dbReference type="PANTHER" id="PTHR11177">
    <property type="entry name" value="CHITINASE"/>
    <property type="match status" value="1"/>
</dbReference>
<dbReference type="SUPFAM" id="SSF51445">
    <property type="entry name" value="(Trans)glycosidases"/>
    <property type="match status" value="1"/>
</dbReference>
<evidence type="ECO:0000313" key="5">
    <source>
        <dbReference type="EMBL" id="RMY56737.1"/>
    </source>
</evidence>
<keyword evidence="3" id="KW-0732">Signal</keyword>
<dbReference type="GO" id="GO:0005975">
    <property type="term" value="P:carbohydrate metabolic process"/>
    <property type="evidence" value="ECO:0007669"/>
    <property type="project" value="InterPro"/>
</dbReference>